<proteinExistence type="predicted"/>
<evidence type="ECO:0000313" key="4">
    <source>
        <dbReference type="Proteomes" id="UP001303614"/>
    </source>
</evidence>
<dbReference type="Proteomes" id="UP001303614">
    <property type="component" value="Unassembled WGS sequence"/>
</dbReference>
<dbReference type="GO" id="GO:0008168">
    <property type="term" value="F:methyltransferase activity"/>
    <property type="evidence" value="ECO:0007669"/>
    <property type="project" value="UniProtKB-KW"/>
</dbReference>
<evidence type="ECO:0000313" key="3">
    <source>
        <dbReference type="EMBL" id="MEA5122806.1"/>
    </source>
</evidence>
<gene>
    <name evidence="3" type="ORF">VB146_02745</name>
</gene>
<keyword evidence="3" id="KW-0489">Methyltransferase</keyword>
<accession>A0ABU5PT81</accession>
<dbReference type="RefSeq" id="WP_082862112.1">
    <property type="nucleotide sequence ID" value="NZ_JAYFSN010000005.1"/>
</dbReference>
<organism evidence="3 4">
    <name type="scientific">Xanthomonas floridensis</name>
    <dbReference type="NCBI Taxonomy" id="1843580"/>
    <lineage>
        <taxon>Bacteria</taxon>
        <taxon>Pseudomonadati</taxon>
        <taxon>Pseudomonadota</taxon>
        <taxon>Gammaproteobacteria</taxon>
        <taxon>Lysobacterales</taxon>
        <taxon>Lysobacteraceae</taxon>
        <taxon>Xanthomonas</taxon>
    </lineage>
</organism>
<dbReference type="SUPFAM" id="SSF53335">
    <property type="entry name" value="S-adenosyl-L-methionine-dependent methyltransferases"/>
    <property type="match status" value="1"/>
</dbReference>
<name>A0ABU5PT81_9XANT</name>
<keyword evidence="3" id="KW-0808">Transferase</keyword>
<dbReference type="Gene3D" id="3.40.50.150">
    <property type="entry name" value="Vaccinia Virus protein VP39"/>
    <property type="match status" value="1"/>
</dbReference>
<dbReference type="Pfam" id="PF05050">
    <property type="entry name" value="Methyltransf_21"/>
    <property type="match status" value="1"/>
</dbReference>
<feature type="domain" description="Methyltransferase FkbM" evidence="2">
    <location>
        <begin position="31"/>
        <end position="191"/>
    </location>
</feature>
<dbReference type="NCBIfam" id="TIGR01444">
    <property type="entry name" value="fkbM_fam"/>
    <property type="match status" value="1"/>
</dbReference>
<comment type="caution">
    <text evidence="3">The sequence shown here is derived from an EMBL/GenBank/DDBJ whole genome shotgun (WGS) entry which is preliminary data.</text>
</comment>
<evidence type="ECO:0000259" key="2">
    <source>
        <dbReference type="Pfam" id="PF05050"/>
    </source>
</evidence>
<keyword evidence="4" id="KW-1185">Reference proteome</keyword>
<evidence type="ECO:0000256" key="1">
    <source>
        <dbReference type="SAM" id="Coils"/>
    </source>
</evidence>
<reference evidence="3 4" key="1">
    <citation type="submission" date="2023-12" db="EMBL/GenBank/DDBJ databases">
        <title>Genome sequencing of Xanthomonas floridensis.</title>
        <authorList>
            <person name="Greer S."/>
            <person name="Harrison J."/>
            <person name="Grant M."/>
            <person name="Vicente J."/>
            <person name="Studholme D."/>
        </authorList>
    </citation>
    <scope>NUCLEOTIDE SEQUENCE [LARGE SCALE GENOMIC DNA]</scope>
    <source>
        <strain evidence="3 4">WHRI 8848</strain>
    </source>
</reference>
<keyword evidence="1" id="KW-0175">Coiled coil</keyword>
<dbReference type="InterPro" id="IPR006342">
    <property type="entry name" value="FkbM_mtfrase"/>
</dbReference>
<dbReference type="EMBL" id="JAYFSO010000002">
    <property type="protein sequence ID" value="MEA5122806.1"/>
    <property type="molecule type" value="Genomic_DNA"/>
</dbReference>
<sequence length="465" mass="52552">MTEGIISYAQNFEDVMLWRALGGVAAGNYVDVGAQSAFEDSVSRAFHEHGWKGVHVEPMSFYADQLRTERSGDVVLQVMVGSHEGIGEFFAMSGTGLSTSREDLAKDYQRDGHEVRREVVPIVTLDKVLEIVDGEIHWLKIDVEGAERQVLEGWLGNRRPWVLVIESTKPMSQEQSHDEWEALVTSKGYRFVYFDGLNRFYVNNAHPEIEGAFRIGPNVFDRFCLAGTATSTFSAKLKEDVVRARHELWLIECENARLHAEQATSRDTIIQLERELLQQRIDSGERERALLIRQTEVMAGADALQERLERERDAAVDDVARLYADLRAIHASTSWVVTGPMRSLSRLARWTVKMPRLVLRRLAGRGKTDGRRFVHGVTRRAARSPVIRRLVRRMLAASPRLETRVRSIHRASMGADVVDYRQRTFAEGEVCAVSPKLSAPLPDGISAHARQSLLRLRYAVTGSKH</sequence>
<feature type="coiled-coil region" evidence="1">
    <location>
        <begin position="274"/>
        <end position="325"/>
    </location>
</feature>
<dbReference type="InterPro" id="IPR029063">
    <property type="entry name" value="SAM-dependent_MTases_sf"/>
</dbReference>
<protein>
    <submittedName>
        <fullName evidence="3">FkbM family methyltransferase</fullName>
    </submittedName>
</protein>
<dbReference type="GO" id="GO:0032259">
    <property type="term" value="P:methylation"/>
    <property type="evidence" value="ECO:0007669"/>
    <property type="project" value="UniProtKB-KW"/>
</dbReference>